<gene>
    <name evidence="1" type="ORF">Slati_0874400</name>
</gene>
<dbReference type="EMBL" id="JACGWN010000003">
    <property type="protein sequence ID" value="KAL0455352.1"/>
    <property type="molecule type" value="Genomic_DNA"/>
</dbReference>
<evidence type="ECO:0008006" key="2">
    <source>
        <dbReference type="Google" id="ProtNLM"/>
    </source>
</evidence>
<organism evidence="1">
    <name type="scientific">Sesamum latifolium</name>
    <dbReference type="NCBI Taxonomy" id="2727402"/>
    <lineage>
        <taxon>Eukaryota</taxon>
        <taxon>Viridiplantae</taxon>
        <taxon>Streptophyta</taxon>
        <taxon>Embryophyta</taxon>
        <taxon>Tracheophyta</taxon>
        <taxon>Spermatophyta</taxon>
        <taxon>Magnoliopsida</taxon>
        <taxon>eudicotyledons</taxon>
        <taxon>Gunneridae</taxon>
        <taxon>Pentapetalae</taxon>
        <taxon>asterids</taxon>
        <taxon>lamiids</taxon>
        <taxon>Lamiales</taxon>
        <taxon>Pedaliaceae</taxon>
        <taxon>Sesamum</taxon>
    </lineage>
</organism>
<dbReference type="AlphaFoldDB" id="A0AAW2XMI9"/>
<proteinExistence type="predicted"/>
<evidence type="ECO:0000313" key="1">
    <source>
        <dbReference type="EMBL" id="KAL0455352.1"/>
    </source>
</evidence>
<reference evidence="1" key="2">
    <citation type="journal article" date="2024" name="Plant">
        <title>Genomic evolution and insights into agronomic trait innovations of Sesamum species.</title>
        <authorList>
            <person name="Miao H."/>
            <person name="Wang L."/>
            <person name="Qu L."/>
            <person name="Liu H."/>
            <person name="Sun Y."/>
            <person name="Le M."/>
            <person name="Wang Q."/>
            <person name="Wei S."/>
            <person name="Zheng Y."/>
            <person name="Lin W."/>
            <person name="Duan Y."/>
            <person name="Cao H."/>
            <person name="Xiong S."/>
            <person name="Wang X."/>
            <person name="Wei L."/>
            <person name="Li C."/>
            <person name="Ma Q."/>
            <person name="Ju M."/>
            <person name="Zhao R."/>
            <person name="Li G."/>
            <person name="Mu C."/>
            <person name="Tian Q."/>
            <person name="Mei H."/>
            <person name="Zhang T."/>
            <person name="Gao T."/>
            <person name="Zhang H."/>
        </authorList>
    </citation>
    <scope>NUCLEOTIDE SEQUENCE</scope>
    <source>
        <strain evidence="1">KEN1</strain>
    </source>
</reference>
<sequence length="218" mass="25272">MQQFFDMVTWILQHYLRNCSIWTVRHSRGSWSWRKFLKLRTQLLSCVSYDVGSGDKFFVWHDPWHPLGPLIHRFPRGPSTIGIPLEAKLSEVIDEDGWSWPLVTDIGHMEITELLPPLGNSDSITWTLVGRGFTTTDSYRLFQPLGPMVNCYGLLLGPFRIPHNSFILWLAISKRLSTLDRAWWTGPDNTCVYVLEERWRHMSTCSFSVNIIELAFGS</sequence>
<protein>
    <recommendedName>
        <fullName evidence="2">Reverse transcriptase zinc-binding domain-containing protein</fullName>
    </recommendedName>
</protein>
<name>A0AAW2XMI9_9LAMI</name>
<comment type="caution">
    <text evidence="1">The sequence shown here is derived from an EMBL/GenBank/DDBJ whole genome shotgun (WGS) entry which is preliminary data.</text>
</comment>
<reference evidence="1" key="1">
    <citation type="submission" date="2020-06" db="EMBL/GenBank/DDBJ databases">
        <authorList>
            <person name="Li T."/>
            <person name="Hu X."/>
            <person name="Zhang T."/>
            <person name="Song X."/>
            <person name="Zhang H."/>
            <person name="Dai N."/>
            <person name="Sheng W."/>
            <person name="Hou X."/>
            <person name="Wei L."/>
        </authorList>
    </citation>
    <scope>NUCLEOTIDE SEQUENCE</scope>
    <source>
        <strain evidence="1">KEN1</strain>
        <tissue evidence="1">Leaf</tissue>
    </source>
</reference>
<accession>A0AAW2XMI9</accession>